<sequence>MSKTGRIYKIVHNQSNVCYVGSTFNNLRDRWHHHKADFNQYLKGKHSELAIYPYFKEQYEVVDRQHFAVNEQLWIDKLKSINKQPTFRIKKLTQKHYRELNKKSISQYKKQYRKANKQHINEYKKDYYQLNKESFNEKRKSEHFECDCGFKIRKSDKSQHIKTKTHQEYLQSL</sequence>
<evidence type="ECO:0008006" key="3">
    <source>
        <dbReference type="Google" id="ProtNLM"/>
    </source>
</evidence>
<accession>A0AAV2Z7Y6</accession>
<organism evidence="1 2">
    <name type="scientific">Lagenidium giganteum</name>
    <dbReference type="NCBI Taxonomy" id="4803"/>
    <lineage>
        <taxon>Eukaryota</taxon>
        <taxon>Sar</taxon>
        <taxon>Stramenopiles</taxon>
        <taxon>Oomycota</taxon>
        <taxon>Peronosporomycetes</taxon>
        <taxon>Pythiales</taxon>
        <taxon>Pythiaceae</taxon>
    </lineage>
</organism>
<name>A0AAV2Z7Y6_9STRA</name>
<dbReference type="EMBL" id="DAKRPA010000046">
    <property type="protein sequence ID" value="DBA01514.1"/>
    <property type="molecule type" value="Genomic_DNA"/>
</dbReference>
<reference evidence="1" key="1">
    <citation type="submission" date="2022-11" db="EMBL/GenBank/DDBJ databases">
        <authorList>
            <person name="Morgan W.R."/>
            <person name="Tartar A."/>
        </authorList>
    </citation>
    <scope>NUCLEOTIDE SEQUENCE</scope>
    <source>
        <strain evidence="1">ARSEF 373</strain>
    </source>
</reference>
<protein>
    <recommendedName>
        <fullName evidence="3">GIY-YIG domain-containing protein</fullName>
    </recommendedName>
</protein>
<proteinExistence type="predicted"/>
<keyword evidence="2" id="KW-1185">Reference proteome</keyword>
<dbReference type="SUPFAM" id="SSF82771">
    <property type="entry name" value="GIY-YIG endonuclease"/>
    <property type="match status" value="1"/>
</dbReference>
<dbReference type="AlphaFoldDB" id="A0AAV2Z7Y6"/>
<reference evidence="1" key="2">
    <citation type="journal article" date="2023" name="Microbiol Resour">
        <title>Decontamination and Annotation of the Draft Genome Sequence of the Oomycete Lagenidium giganteum ARSEF 373.</title>
        <authorList>
            <person name="Morgan W.R."/>
            <person name="Tartar A."/>
        </authorList>
    </citation>
    <scope>NUCLEOTIDE SEQUENCE</scope>
    <source>
        <strain evidence="1">ARSEF 373</strain>
    </source>
</reference>
<dbReference type="Proteomes" id="UP001146120">
    <property type="component" value="Unassembled WGS sequence"/>
</dbReference>
<evidence type="ECO:0000313" key="2">
    <source>
        <dbReference type="Proteomes" id="UP001146120"/>
    </source>
</evidence>
<evidence type="ECO:0000313" key="1">
    <source>
        <dbReference type="EMBL" id="DBA01514.1"/>
    </source>
</evidence>
<comment type="caution">
    <text evidence="1">The sequence shown here is derived from an EMBL/GenBank/DDBJ whole genome shotgun (WGS) entry which is preliminary data.</text>
</comment>
<gene>
    <name evidence="1" type="ORF">N0F65_004864</name>
</gene>
<dbReference type="InterPro" id="IPR035901">
    <property type="entry name" value="GIY-YIG_endonuc_sf"/>
</dbReference>